<dbReference type="AlphaFoldDB" id="A0A0B2NXS1"/>
<name>A0A0B2NXS1_GLYSO</name>
<dbReference type="InterPro" id="IPR012340">
    <property type="entry name" value="NA-bd_OB-fold"/>
</dbReference>
<gene>
    <name evidence="1" type="ORF">glysoja_040783</name>
</gene>
<reference evidence="1" key="1">
    <citation type="submission" date="2014-07" db="EMBL/GenBank/DDBJ databases">
        <title>Identification of a novel salt tolerance gene in wild soybean by whole-genome sequencing.</title>
        <authorList>
            <person name="Lam H.-M."/>
            <person name="Qi X."/>
            <person name="Li M.-W."/>
            <person name="Liu X."/>
            <person name="Xie M."/>
            <person name="Ni M."/>
            <person name="Xu X."/>
        </authorList>
    </citation>
    <scope>NUCLEOTIDE SEQUENCE [LARGE SCALE GENOMIC DNA]</scope>
    <source>
        <tissue evidence="1">Root</tissue>
    </source>
</reference>
<proteinExistence type="predicted"/>
<dbReference type="EMBL" id="KN670632">
    <property type="protein sequence ID" value="KHN01951.1"/>
    <property type="molecule type" value="Genomic_DNA"/>
</dbReference>
<dbReference type="Gene3D" id="2.40.50.140">
    <property type="entry name" value="Nucleic acid-binding proteins"/>
    <property type="match status" value="1"/>
</dbReference>
<sequence>MSCTLWESLALEFKDCFNRHVSDPMVLLLTPTKIKEARGTYPIAIQNSMYGSQIFVNSDMRICGIQGLIGHFIHDTSIYVVI</sequence>
<accession>A0A0B2NXS1</accession>
<evidence type="ECO:0000313" key="1">
    <source>
        <dbReference type="EMBL" id="KHN01951.1"/>
    </source>
</evidence>
<protein>
    <submittedName>
        <fullName evidence="1">Uncharacterized protein</fullName>
    </submittedName>
</protein>
<organism evidence="1">
    <name type="scientific">Glycine soja</name>
    <name type="common">Wild soybean</name>
    <dbReference type="NCBI Taxonomy" id="3848"/>
    <lineage>
        <taxon>Eukaryota</taxon>
        <taxon>Viridiplantae</taxon>
        <taxon>Streptophyta</taxon>
        <taxon>Embryophyta</taxon>
        <taxon>Tracheophyta</taxon>
        <taxon>Spermatophyta</taxon>
        <taxon>Magnoliopsida</taxon>
        <taxon>eudicotyledons</taxon>
        <taxon>Gunneridae</taxon>
        <taxon>Pentapetalae</taxon>
        <taxon>rosids</taxon>
        <taxon>fabids</taxon>
        <taxon>Fabales</taxon>
        <taxon>Fabaceae</taxon>
        <taxon>Papilionoideae</taxon>
        <taxon>50 kb inversion clade</taxon>
        <taxon>NPAAA clade</taxon>
        <taxon>indigoferoid/millettioid clade</taxon>
        <taxon>Phaseoleae</taxon>
        <taxon>Glycine</taxon>
        <taxon>Glycine subgen. Soja</taxon>
    </lineage>
</organism>
<dbReference type="Proteomes" id="UP000053555">
    <property type="component" value="Unassembled WGS sequence"/>
</dbReference>